<dbReference type="CDD" id="cd00144">
    <property type="entry name" value="MPP_PPP_family"/>
    <property type="match status" value="1"/>
</dbReference>
<dbReference type="Proteomes" id="UP000181897">
    <property type="component" value="Chromosome"/>
</dbReference>
<dbReference type="SUPFAM" id="SSF56300">
    <property type="entry name" value="Metallo-dependent phosphatases"/>
    <property type="match status" value="1"/>
</dbReference>
<proteinExistence type="predicted"/>
<name>A0A1J0WN42_9RHOB</name>
<dbReference type="KEGG" id="suam:BOO69_17555"/>
<sequence length="242" mass="27466">MTDPIYAIGDIHGQLHELQRALSLIERDGGPEARIVFLGDYTDRGPDSRGVLDRLVQGQKAGSPWTFIKGNHDRMFEWFMQDYPRHEAYLPINLYWLHERLGGDTTLASYGVEFTSRNRMLAVHRAAREAVPQDHLDFLANLDLSFQTDDLFFCHAGIRPGVPLDKQDEEDLLWIRGEFHDETAPHPKLIVHGHTPISAARHYGNRINLDSGAGYGERLSVAVFEGRESWLLTDDGRVPLTP</sequence>
<dbReference type="OrthoDB" id="9807890at2"/>
<protein>
    <submittedName>
        <fullName evidence="2">Serine/threonine protein phosphatase</fullName>
    </submittedName>
</protein>
<dbReference type="GO" id="GO:0110154">
    <property type="term" value="P:RNA decapping"/>
    <property type="evidence" value="ECO:0007669"/>
    <property type="project" value="TreeGrafter"/>
</dbReference>
<accession>A0A1J0WN42</accession>
<organism evidence="2 3">
    <name type="scientific">Sulfitobacter alexandrii</name>
    <dbReference type="NCBI Taxonomy" id="1917485"/>
    <lineage>
        <taxon>Bacteria</taxon>
        <taxon>Pseudomonadati</taxon>
        <taxon>Pseudomonadota</taxon>
        <taxon>Alphaproteobacteria</taxon>
        <taxon>Rhodobacterales</taxon>
        <taxon>Roseobacteraceae</taxon>
        <taxon>Sulfitobacter</taxon>
    </lineage>
</organism>
<dbReference type="GO" id="GO:0005737">
    <property type="term" value="C:cytoplasm"/>
    <property type="evidence" value="ECO:0007669"/>
    <property type="project" value="TreeGrafter"/>
</dbReference>
<gene>
    <name evidence="2" type="ORF">BOO69_17555</name>
</gene>
<feature type="domain" description="Calcineurin-like phosphoesterase" evidence="1">
    <location>
        <begin position="4"/>
        <end position="204"/>
    </location>
</feature>
<dbReference type="PANTHER" id="PTHR42850">
    <property type="entry name" value="METALLOPHOSPHOESTERASE"/>
    <property type="match status" value="1"/>
</dbReference>
<dbReference type="Gene3D" id="3.60.21.10">
    <property type="match status" value="1"/>
</dbReference>
<dbReference type="AlphaFoldDB" id="A0A1J0WN42"/>
<keyword evidence="3" id="KW-1185">Reference proteome</keyword>
<evidence type="ECO:0000313" key="3">
    <source>
        <dbReference type="Proteomes" id="UP000181897"/>
    </source>
</evidence>
<reference evidence="2 3" key="1">
    <citation type="submission" date="2016-11" db="EMBL/GenBank/DDBJ databases">
        <title>Complete genome sequence of Sulfitobacter sp. AM1-D1, a toxic bacteria associated with marine dinoflagellate Alexandrium minutum in East China Sea.</title>
        <authorList>
            <person name="Yang Q."/>
            <person name="Zhang X."/>
            <person name="Tian X."/>
        </authorList>
    </citation>
    <scope>NUCLEOTIDE SEQUENCE [LARGE SCALE GENOMIC DNA]</scope>
    <source>
        <strain evidence="2 3">AM1-D1</strain>
    </source>
</reference>
<dbReference type="InterPro" id="IPR029052">
    <property type="entry name" value="Metallo-depent_PP-like"/>
</dbReference>
<dbReference type="RefSeq" id="WP_071973903.1">
    <property type="nucleotide sequence ID" value="NZ_CP018076.1"/>
</dbReference>
<dbReference type="PANTHER" id="PTHR42850:SF4">
    <property type="entry name" value="ZINC-DEPENDENT ENDOPOLYPHOSPHATASE"/>
    <property type="match status" value="1"/>
</dbReference>
<evidence type="ECO:0000259" key="1">
    <source>
        <dbReference type="Pfam" id="PF00149"/>
    </source>
</evidence>
<evidence type="ECO:0000313" key="2">
    <source>
        <dbReference type="EMBL" id="APE45568.1"/>
    </source>
</evidence>
<dbReference type="EMBL" id="CP018076">
    <property type="protein sequence ID" value="APE45568.1"/>
    <property type="molecule type" value="Genomic_DNA"/>
</dbReference>
<dbReference type="InterPro" id="IPR050126">
    <property type="entry name" value="Ap4A_hydrolase"/>
</dbReference>
<dbReference type="STRING" id="1917485.BOO69_17555"/>
<dbReference type="Pfam" id="PF00149">
    <property type="entry name" value="Metallophos"/>
    <property type="match status" value="1"/>
</dbReference>
<dbReference type="GO" id="GO:0016791">
    <property type="term" value="F:phosphatase activity"/>
    <property type="evidence" value="ECO:0007669"/>
    <property type="project" value="TreeGrafter"/>
</dbReference>
<dbReference type="InterPro" id="IPR004843">
    <property type="entry name" value="Calcineurin-like_PHP"/>
</dbReference>
<dbReference type="GO" id="GO:0008803">
    <property type="term" value="F:bis(5'-nucleosyl)-tetraphosphatase (symmetrical) activity"/>
    <property type="evidence" value="ECO:0007669"/>
    <property type="project" value="TreeGrafter"/>
</dbReference>